<proteinExistence type="inferred from homology"/>
<dbReference type="InterPro" id="IPR012951">
    <property type="entry name" value="BBE"/>
</dbReference>
<dbReference type="OrthoDB" id="415825at2759"/>
<dbReference type="Pfam" id="PF08031">
    <property type="entry name" value="BBE"/>
    <property type="match status" value="1"/>
</dbReference>
<dbReference type="InterPro" id="IPR036318">
    <property type="entry name" value="FAD-bd_PCMH-like_sf"/>
</dbReference>
<dbReference type="EMBL" id="CM032189">
    <property type="protein sequence ID" value="KAG7087194.1"/>
    <property type="molecule type" value="Genomic_DNA"/>
</dbReference>
<accession>A0A9P7RP18</accession>
<evidence type="ECO:0000256" key="1">
    <source>
        <dbReference type="ARBA" id="ARBA00001974"/>
    </source>
</evidence>
<dbReference type="InterPro" id="IPR016167">
    <property type="entry name" value="FAD-bd_PCMH_sub1"/>
</dbReference>
<dbReference type="InterPro" id="IPR016169">
    <property type="entry name" value="FAD-bd_PCMH_sub2"/>
</dbReference>
<evidence type="ECO:0000256" key="4">
    <source>
        <dbReference type="ARBA" id="ARBA00022827"/>
    </source>
</evidence>
<evidence type="ECO:0000256" key="5">
    <source>
        <dbReference type="ARBA" id="ARBA00023002"/>
    </source>
</evidence>
<dbReference type="PROSITE" id="PS51387">
    <property type="entry name" value="FAD_PCMH"/>
    <property type="match status" value="1"/>
</dbReference>
<organism evidence="7 8">
    <name type="scientific">Marasmius oreades</name>
    <name type="common">fairy-ring Marasmius</name>
    <dbReference type="NCBI Taxonomy" id="181124"/>
    <lineage>
        <taxon>Eukaryota</taxon>
        <taxon>Fungi</taxon>
        <taxon>Dikarya</taxon>
        <taxon>Basidiomycota</taxon>
        <taxon>Agaricomycotina</taxon>
        <taxon>Agaricomycetes</taxon>
        <taxon>Agaricomycetidae</taxon>
        <taxon>Agaricales</taxon>
        <taxon>Marasmiineae</taxon>
        <taxon>Marasmiaceae</taxon>
        <taxon>Marasmius</taxon>
    </lineage>
</organism>
<dbReference type="Gene3D" id="3.30.465.10">
    <property type="match status" value="1"/>
</dbReference>
<dbReference type="RefSeq" id="XP_043003665.1">
    <property type="nucleotide sequence ID" value="XM_043158321.1"/>
</dbReference>
<comment type="similarity">
    <text evidence="2">Belongs to the oxygen-dependent FAD-linked oxidoreductase family.</text>
</comment>
<dbReference type="SUPFAM" id="SSF56176">
    <property type="entry name" value="FAD-binding/transporter-associated domain-like"/>
    <property type="match status" value="1"/>
</dbReference>
<sequence>MSDLYSLGFKGQVFTPSSPEYDSARDRYPKNAVLKPSYIVQPTSAQDVPLAIKFALSQNPPLEVAIKGGGANPYPASSSDGGLVIDLGNLKAVKVADDKQSVSVGGGALWSDVYTETDKHGVVPVGGTVHFLGVGGVILAGGYSHLSGRHGLAVDNVLQATVVLADGRVVITNETEEPDLFWAIRGGVNQFGVVTELVLKTYPLPGPMTTGALVYPGTELQNVLAAWHNHLDNHHPSTKMMLVCARTPPDFRPSLLVLPYIENNATLPDSVLAPFRELAQPSFESFTTVNSFLAVSHAGDQTLIDAPPRLHISGALISDLWDDVFSQAFDSWTQFTEDEAFRGSVLLWEFPHRDKVAEKKVEDMAFAAREKHYFFVVNARYTLATEEVKAVEWASDLAGLVRKAQVEKTGKSLITPASFALNPQTMMPEGIWGSNLPRLRELKAKYDPQKVWSKGWVIEPDLRL</sequence>
<evidence type="ECO:0000259" key="6">
    <source>
        <dbReference type="PROSITE" id="PS51387"/>
    </source>
</evidence>
<keyword evidence="5" id="KW-0560">Oxidoreductase</keyword>
<gene>
    <name evidence="7" type="ORF">E1B28_013175</name>
</gene>
<dbReference type="Gene3D" id="3.30.43.10">
    <property type="entry name" value="Uridine Diphospho-n-acetylenolpyruvylglucosamine Reductase, domain 2"/>
    <property type="match status" value="1"/>
</dbReference>
<dbReference type="GO" id="GO:0016491">
    <property type="term" value="F:oxidoreductase activity"/>
    <property type="evidence" value="ECO:0007669"/>
    <property type="project" value="UniProtKB-KW"/>
</dbReference>
<dbReference type="Proteomes" id="UP001049176">
    <property type="component" value="Chromosome 9"/>
</dbReference>
<dbReference type="AlphaFoldDB" id="A0A9P7RP18"/>
<dbReference type="Gene3D" id="3.40.462.20">
    <property type="match status" value="1"/>
</dbReference>
<dbReference type="PANTHER" id="PTHR42973">
    <property type="entry name" value="BINDING OXIDOREDUCTASE, PUTATIVE (AFU_ORTHOLOGUE AFUA_1G17690)-RELATED"/>
    <property type="match status" value="1"/>
</dbReference>
<protein>
    <recommendedName>
        <fullName evidence="6">FAD-binding PCMH-type domain-containing protein</fullName>
    </recommendedName>
</protein>
<evidence type="ECO:0000313" key="7">
    <source>
        <dbReference type="EMBL" id="KAG7087194.1"/>
    </source>
</evidence>
<dbReference type="PANTHER" id="PTHR42973:SF39">
    <property type="entry name" value="FAD-BINDING PCMH-TYPE DOMAIN-CONTAINING PROTEIN"/>
    <property type="match status" value="1"/>
</dbReference>
<keyword evidence="8" id="KW-1185">Reference proteome</keyword>
<reference evidence="7" key="1">
    <citation type="journal article" date="2021" name="Genome Biol. Evol.">
        <title>The assembled and annotated genome of the fairy-ring fungus Marasmius oreades.</title>
        <authorList>
            <person name="Hiltunen M."/>
            <person name="Ament-Velasquez S.L."/>
            <person name="Johannesson H."/>
        </authorList>
    </citation>
    <scope>NUCLEOTIDE SEQUENCE</scope>
    <source>
        <strain evidence="7">03SP1</strain>
    </source>
</reference>
<dbReference type="InterPro" id="IPR016166">
    <property type="entry name" value="FAD-bd_PCMH"/>
</dbReference>
<keyword evidence="3" id="KW-0285">Flavoprotein</keyword>
<dbReference type="GO" id="GO:0071949">
    <property type="term" value="F:FAD binding"/>
    <property type="evidence" value="ECO:0007669"/>
    <property type="project" value="InterPro"/>
</dbReference>
<evidence type="ECO:0000256" key="2">
    <source>
        <dbReference type="ARBA" id="ARBA00005466"/>
    </source>
</evidence>
<dbReference type="GeneID" id="66082250"/>
<dbReference type="InterPro" id="IPR006094">
    <property type="entry name" value="Oxid_FAD_bind_N"/>
</dbReference>
<evidence type="ECO:0000313" key="8">
    <source>
        <dbReference type="Proteomes" id="UP001049176"/>
    </source>
</evidence>
<comment type="cofactor">
    <cofactor evidence="1">
        <name>FAD</name>
        <dbReference type="ChEBI" id="CHEBI:57692"/>
    </cofactor>
</comment>
<keyword evidence="4" id="KW-0274">FAD</keyword>
<name>A0A9P7RP18_9AGAR</name>
<evidence type="ECO:0000256" key="3">
    <source>
        <dbReference type="ARBA" id="ARBA00022630"/>
    </source>
</evidence>
<dbReference type="KEGG" id="more:E1B28_013175"/>
<feature type="domain" description="FAD-binding PCMH-type" evidence="6">
    <location>
        <begin position="32"/>
        <end position="204"/>
    </location>
</feature>
<comment type="caution">
    <text evidence="7">The sequence shown here is derived from an EMBL/GenBank/DDBJ whole genome shotgun (WGS) entry which is preliminary data.</text>
</comment>
<dbReference type="Pfam" id="PF01565">
    <property type="entry name" value="FAD_binding_4"/>
    <property type="match status" value="1"/>
</dbReference>
<dbReference type="InterPro" id="IPR050416">
    <property type="entry name" value="FAD-linked_Oxidoreductase"/>
</dbReference>